<accession>A0A9P8UCE6</accession>
<dbReference type="GeneID" id="70129766"/>
<sequence>MEDTLDLEMGFLSDLEGHMNKYSLFPRRSYCQPYGTISTMLLANEIQCQTRNLTLGSSIDKNVQDYSNHLVDTQWIAQLCWFAVRITYVISQNSKTCLLPRALFYSTTTPTTFVPGLSKVLLNKISTLNVNRPLNESTKIYILSHRTQDHARTLTMGWCPYHQQYLEKRRQYRRRDLTIQVQQGYKSYQDRDFEVGREDAGNELELDVIWEDVT</sequence>
<dbReference type="Proteomes" id="UP000758603">
    <property type="component" value="Unassembled WGS sequence"/>
</dbReference>
<dbReference type="RefSeq" id="XP_045952629.1">
    <property type="nucleotide sequence ID" value="XM_046100874.1"/>
</dbReference>
<dbReference type="AlphaFoldDB" id="A0A9P8UCE6"/>
<proteinExistence type="predicted"/>
<comment type="caution">
    <text evidence="1">The sequence shown here is derived from an EMBL/GenBank/DDBJ whole genome shotgun (WGS) entry which is preliminary data.</text>
</comment>
<dbReference type="EMBL" id="JAGPXC010000010">
    <property type="protein sequence ID" value="KAH6646115.1"/>
    <property type="molecule type" value="Genomic_DNA"/>
</dbReference>
<protein>
    <submittedName>
        <fullName evidence="1">Uncharacterized protein</fullName>
    </submittedName>
</protein>
<evidence type="ECO:0000313" key="2">
    <source>
        <dbReference type="Proteomes" id="UP000758603"/>
    </source>
</evidence>
<name>A0A9P8UCE6_9PEZI</name>
<organism evidence="1 2">
    <name type="scientific">Truncatella angustata</name>
    <dbReference type="NCBI Taxonomy" id="152316"/>
    <lineage>
        <taxon>Eukaryota</taxon>
        <taxon>Fungi</taxon>
        <taxon>Dikarya</taxon>
        <taxon>Ascomycota</taxon>
        <taxon>Pezizomycotina</taxon>
        <taxon>Sordariomycetes</taxon>
        <taxon>Xylariomycetidae</taxon>
        <taxon>Amphisphaeriales</taxon>
        <taxon>Sporocadaceae</taxon>
        <taxon>Truncatella</taxon>
    </lineage>
</organism>
<gene>
    <name evidence="1" type="ORF">BKA67DRAFT_541107</name>
</gene>
<reference evidence="1" key="1">
    <citation type="journal article" date="2021" name="Nat. Commun.">
        <title>Genetic determinants of endophytism in the Arabidopsis root mycobiome.</title>
        <authorList>
            <person name="Mesny F."/>
            <person name="Miyauchi S."/>
            <person name="Thiergart T."/>
            <person name="Pickel B."/>
            <person name="Atanasova L."/>
            <person name="Karlsson M."/>
            <person name="Huettel B."/>
            <person name="Barry K.W."/>
            <person name="Haridas S."/>
            <person name="Chen C."/>
            <person name="Bauer D."/>
            <person name="Andreopoulos W."/>
            <person name="Pangilinan J."/>
            <person name="LaButti K."/>
            <person name="Riley R."/>
            <person name="Lipzen A."/>
            <person name="Clum A."/>
            <person name="Drula E."/>
            <person name="Henrissat B."/>
            <person name="Kohler A."/>
            <person name="Grigoriev I.V."/>
            <person name="Martin F.M."/>
            <person name="Hacquard S."/>
        </authorList>
    </citation>
    <scope>NUCLEOTIDE SEQUENCE</scope>
    <source>
        <strain evidence="1">MPI-SDFR-AT-0073</strain>
    </source>
</reference>
<keyword evidence="2" id="KW-1185">Reference proteome</keyword>
<evidence type="ECO:0000313" key="1">
    <source>
        <dbReference type="EMBL" id="KAH6646115.1"/>
    </source>
</evidence>